<feature type="transmembrane region" description="Helical" evidence="3">
    <location>
        <begin position="173"/>
        <end position="191"/>
    </location>
</feature>
<evidence type="ECO:0000313" key="4">
    <source>
        <dbReference type="EMBL" id="PWB08674.1"/>
    </source>
</evidence>
<comment type="similarity">
    <text evidence="2">Belongs to the CDP-alcohol phosphatidyltransferase class-I family.</text>
</comment>
<evidence type="ECO:0000256" key="3">
    <source>
        <dbReference type="SAM" id="Phobius"/>
    </source>
</evidence>
<dbReference type="RefSeq" id="WP_107035420.1">
    <property type="nucleotide sequence ID" value="NZ_CAONGC010000012.1"/>
</dbReference>
<dbReference type="InterPro" id="IPR048254">
    <property type="entry name" value="CDP_ALCOHOL_P_TRANSF_CS"/>
</dbReference>
<dbReference type="GO" id="GO:0016020">
    <property type="term" value="C:membrane"/>
    <property type="evidence" value="ECO:0007669"/>
    <property type="project" value="InterPro"/>
</dbReference>
<keyword evidence="3" id="KW-1133">Transmembrane helix</keyword>
<dbReference type="PROSITE" id="PS00379">
    <property type="entry name" value="CDP_ALCOHOL_P_TRANSF"/>
    <property type="match status" value="1"/>
</dbReference>
<feature type="transmembrane region" description="Helical" evidence="3">
    <location>
        <begin position="71"/>
        <end position="88"/>
    </location>
</feature>
<keyword evidence="3" id="KW-0472">Membrane</keyword>
<evidence type="ECO:0000256" key="1">
    <source>
        <dbReference type="ARBA" id="ARBA00022679"/>
    </source>
</evidence>
<comment type="caution">
    <text evidence="4">The sequence shown here is derived from an EMBL/GenBank/DDBJ whole genome shotgun (WGS) entry which is preliminary data.</text>
</comment>
<dbReference type="GO" id="GO:0008654">
    <property type="term" value="P:phospholipid biosynthetic process"/>
    <property type="evidence" value="ECO:0007669"/>
    <property type="project" value="InterPro"/>
</dbReference>
<organism evidence="4 5">
    <name type="scientific">Paramuribaculum intestinale</name>
    <dbReference type="NCBI Taxonomy" id="2094151"/>
    <lineage>
        <taxon>Bacteria</taxon>
        <taxon>Pseudomonadati</taxon>
        <taxon>Bacteroidota</taxon>
        <taxon>Bacteroidia</taxon>
        <taxon>Bacteroidales</taxon>
        <taxon>Muribaculaceae</taxon>
        <taxon>Paramuribaculum</taxon>
    </lineage>
</organism>
<evidence type="ECO:0000256" key="2">
    <source>
        <dbReference type="RuleBase" id="RU003750"/>
    </source>
</evidence>
<evidence type="ECO:0000313" key="5">
    <source>
        <dbReference type="Proteomes" id="UP000244925"/>
    </source>
</evidence>
<dbReference type="AlphaFoldDB" id="A0A2V1J179"/>
<keyword evidence="3" id="KW-0812">Transmembrane</keyword>
<gene>
    <name evidence="4" type="ORF">C5O25_03875</name>
</gene>
<dbReference type="GO" id="GO:0016780">
    <property type="term" value="F:phosphotransferase activity, for other substituted phosphate groups"/>
    <property type="evidence" value="ECO:0007669"/>
    <property type="project" value="InterPro"/>
</dbReference>
<dbReference type="EMBL" id="PUBV01000005">
    <property type="protein sequence ID" value="PWB08674.1"/>
    <property type="molecule type" value="Genomic_DNA"/>
</dbReference>
<keyword evidence="1 2" id="KW-0808">Transferase</keyword>
<feature type="transmembrane region" description="Helical" evidence="3">
    <location>
        <begin position="133"/>
        <end position="153"/>
    </location>
</feature>
<dbReference type="Pfam" id="PF01066">
    <property type="entry name" value="CDP-OH_P_transf"/>
    <property type="match status" value="1"/>
</dbReference>
<name>A0A2V1J179_9BACT</name>
<keyword evidence="5" id="KW-1185">Reference proteome</keyword>
<accession>A0A2V1J179</accession>
<dbReference type="GeneID" id="93425578"/>
<reference evidence="5" key="1">
    <citation type="submission" date="2018-02" db="EMBL/GenBank/DDBJ databases">
        <authorList>
            <person name="Clavel T."/>
            <person name="Strowig T."/>
        </authorList>
    </citation>
    <scope>NUCLEOTIDE SEQUENCE [LARGE SCALE GENOMIC DNA]</scope>
    <source>
        <strain evidence="5">DSM 100764</strain>
    </source>
</reference>
<dbReference type="Gene3D" id="1.20.120.1760">
    <property type="match status" value="1"/>
</dbReference>
<feature type="transmembrane region" description="Helical" evidence="3">
    <location>
        <begin position="203"/>
        <end position="224"/>
    </location>
</feature>
<dbReference type="InterPro" id="IPR000462">
    <property type="entry name" value="CDP-OH_P_trans"/>
</dbReference>
<protein>
    <submittedName>
        <fullName evidence="4">CDP-alcohol phosphatidyltransferase family protein</fullName>
    </submittedName>
</protein>
<proteinExistence type="inferred from homology"/>
<sequence length="234" mass="24810">MDIKTTSKKTRDSLQLGIYRVINPFVRFLIRMGVTPNIVTTIGFLGNLAAAVVIVMAGYGAAHTGIVDWSLVTWAGALIIGFSLFDMLDGQVARLGGMASTFGAMYDSVLDRYCELATLGGVAYYLIQTGSFAGAVIAFVALTGSIMVSYVRARAEGLGLECKIGFMQRPERVVVTSVATLATGITGQISGYQPGAEGFNPDIILVAAMCVIAVFANLTAIARINHSRKLLGRN</sequence>
<feature type="transmembrane region" description="Helical" evidence="3">
    <location>
        <begin position="37"/>
        <end position="59"/>
    </location>
</feature>
<dbReference type="Proteomes" id="UP000244925">
    <property type="component" value="Unassembled WGS sequence"/>
</dbReference>
<dbReference type="InterPro" id="IPR043130">
    <property type="entry name" value="CDP-OH_PTrfase_TM_dom"/>
</dbReference>